<evidence type="ECO:0008006" key="4">
    <source>
        <dbReference type="Google" id="ProtNLM"/>
    </source>
</evidence>
<feature type="region of interest" description="Disordered" evidence="1">
    <location>
        <begin position="595"/>
        <end position="618"/>
    </location>
</feature>
<comment type="caution">
    <text evidence="2">The sequence shown here is derived from an EMBL/GenBank/DDBJ whole genome shotgun (WGS) entry which is preliminary data.</text>
</comment>
<protein>
    <recommendedName>
        <fullName evidence="4">Cell surface protein</fullName>
    </recommendedName>
</protein>
<dbReference type="Proteomes" id="UP001207654">
    <property type="component" value="Unassembled WGS sequence"/>
</dbReference>
<feature type="compositionally biased region" description="Polar residues" evidence="1">
    <location>
        <begin position="606"/>
        <end position="618"/>
    </location>
</feature>
<name>A0ABT4AKV1_9BACT</name>
<evidence type="ECO:0000313" key="3">
    <source>
        <dbReference type="Proteomes" id="UP001207654"/>
    </source>
</evidence>
<sequence length="618" mass="62513">MRAELLVGTGFAGNFPETLNFSVARSDGGVGGTLAAVTRSEGVYTTQWTPAGEGEFRLTAAHPEAGGPSTTVNLTADTTGPSFVVVVPQADAGVPGGGTAYGDPALANAWRRDQVVPVEIRTNEPNLDLSTVTVTLVGTDGGSVPGGSVTAFAQSESCDAGFCGVAQVKLWEPPFDAFRGTMTVDVQGEDTVGNTGSGAATFNVTRWKWAFDVQTGVIKSTPAVSQQGTIYFGTTTGTDGKVFAVSPDGPKQWETGTGVVVSGPTVGVLNSGVEKVYVGINPSSTSAALVAFNGSTGAEIVRCDVNKGQIASSLALTQSPVETALGVVNVNVGGPTGVVGALLAIRPEGAATTCNSTDPIARSQVSSSGVGPLVIESDAVFFSDASGRLTSYQLGSTTARSGWPVPTSFPINGLALAGTDVVGANGGSFSDQGQLFSVPKVGGVASPPWRYPSTTDMFINQLSVGPANVIFFGSENLPNPPGSAGLAAIPLSGNTLNALQAGAGSFKGAPAIGRGGMLYAATEGTGLVGEWSTDNFSNRWTLASGIGPTSISPALDCARDGAGAARDENLGVLYVPAGGKLYAFVVDSRGLDTSAPWPKYQHDSRNTGNPATPITSCP</sequence>
<reference evidence="2 3" key="1">
    <citation type="submission" date="2022-11" db="EMBL/GenBank/DDBJ databases">
        <title>Minimal conservation of predation-associated metabolite biosynthetic gene clusters underscores biosynthetic potential of Myxococcota including descriptions for ten novel species: Archangium lansinium sp. nov., Myxococcus landrumus sp. nov., Nannocystis bai.</title>
        <authorList>
            <person name="Ahearne A."/>
            <person name="Stevens C."/>
            <person name="Phillips K."/>
        </authorList>
    </citation>
    <scope>NUCLEOTIDE SEQUENCE [LARGE SCALE GENOMIC DNA]</scope>
    <source>
        <strain evidence="2 3">MIWBW</strain>
    </source>
</reference>
<proteinExistence type="predicted"/>
<accession>A0ABT4AKV1</accession>
<organism evidence="2 3">
    <name type="scientific">Archangium lansingense</name>
    <dbReference type="NCBI Taxonomy" id="2995310"/>
    <lineage>
        <taxon>Bacteria</taxon>
        <taxon>Pseudomonadati</taxon>
        <taxon>Myxococcota</taxon>
        <taxon>Myxococcia</taxon>
        <taxon>Myxococcales</taxon>
        <taxon>Cystobacterineae</taxon>
        <taxon>Archangiaceae</taxon>
        <taxon>Archangium</taxon>
    </lineage>
</organism>
<dbReference type="SUPFAM" id="SSF63829">
    <property type="entry name" value="Calcium-dependent phosphotriesterase"/>
    <property type="match status" value="1"/>
</dbReference>
<dbReference type="RefSeq" id="WP_267540772.1">
    <property type="nucleotide sequence ID" value="NZ_JAPNKA010000001.1"/>
</dbReference>
<evidence type="ECO:0000313" key="2">
    <source>
        <dbReference type="EMBL" id="MCY1082196.1"/>
    </source>
</evidence>
<dbReference type="EMBL" id="JAPNKA010000001">
    <property type="protein sequence ID" value="MCY1082196.1"/>
    <property type="molecule type" value="Genomic_DNA"/>
</dbReference>
<gene>
    <name evidence="2" type="ORF">OV287_47910</name>
</gene>
<evidence type="ECO:0000256" key="1">
    <source>
        <dbReference type="SAM" id="MobiDB-lite"/>
    </source>
</evidence>
<keyword evidence="3" id="KW-1185">Reference proteome</keyword>